<keyword evidence="1" id="KW-1133">Transmembrane helix</keyword>
<dbReference type="Proteomes" id="UP000317010">
    <property type="component" value="Unassembled WGS sequence"/>
</dbReference>
<dbReference type="NCBIfam" id="TIGR04183">
    <property type="entry name" value="Por_Secre_tail"/>
    <property type="match status" value="1"/>
</dbReference>
<keyword evidence="1" id="KW-0812">Transmembrane</keyword>
<evidence type="ECO:0000313" key="3">
    <source>
        <dbReference type="EMBL" id="TWJ02583.1"/>
    </source>
</evidence>
<name>A0A562U9Q0_9SPHI</name>
<reference evidence="3 4" key="1">
    <citation type="submission" date="2019-07" db="EMBL/GenBank/DDBJ databases">
        <title>Genomic Encyclopedia of Archaeal and Bacterial Type Strains, Phase II (KMG-II): from individual species to whole genera.</title>
        <authorList>
            <person name="Goeker M."/>
        </authorList>
    </citation>
    <scope>NUCLEOTIDE SEQUENCE [LARGE SCALE GENOMIC DNA]</scope>
    <source>
        <strain evidence="3 4">ATCC BAA-1854</strain>
    </source>
</reference>
<comment type="caution">
    <text evidence="3">The sequence shown here is derived from an EMBL/GenBank/DDBJ whole genome shotgun (WGS) entry which is preliminary data.</text>
</comment>
<dbReference type="AlphaFoldDB" id="A0A562U9Q0"/>
<feature type="domain" description="Secretion system C-terminal sorting" evidence="2">
    <location>
        <begin position="135"/>
        <end position="213"/>
    </location>
</feature>
<organism evidence="3 4">
    <name type="scientific">Mucilaginibacter frigoritolerans</name>
    <dbReference type="NCBI Taxonomy" id="652788"/>
    <lineage>
        <taxon>Bacteria</taxon>
        <taxon>Pseudomonadati</taxon>
        <taxon>Bacteroidota</taxon>
        <taxon>Sphingobacteriia</taxon>
        <taxon>Sphingobacteriales</taxon>
        <taxon>Sphingobacteriaceae</taxon>
        <taxon>Mucilaginibacter</taxon>
    </lineage>
</organism>
<gene>
    <name evidence="3" type="ORF">JN11_01556</name>
</gene>
<sequence length="214" mass="24409">MLLNCVIKTKFIVERDDLLLNFVKIDDKIDEISTVDGLYLYFCNQYNTMRQKFTFNNSWSLIIALAIFMNVAFVNSTAYSQTDTTYTHLLRAKTGKSTSKNALHLVLPPLKPASISTTKINVYKPDDKVLNNVQVYPNPITDQINLKYEISRSSNVNIKIMDVLGNDIITLFSQRVEPGERTFSYSLSSKLNRGFYFVRVIAGNESVIKRISVL</sequence>
<proteinExistence type="predicted"/>
<protein>
    <submittedName>
        <fullName evidence="3">Putative secreted protein (Por secretion system target)</fullName>
    </submittedName>
</protein>
<accession>A0A562U9Q0</accession>
<dbReference type="Pfam" id="PF18962">
    <property type="entry name" value="Por_Secre_tail"/>
    <property type="match status" value="1"/>
</dbReference>
<keyword evidence="4" id="KW-1185">Reference proteome</keyword>
<feature type="transmembrane region" description="Helical" evidence="1">
    <location>
        <begin position="59"/>
        <end position="79"/>
    </location>
</feature>
<evidence type="ECO:0000256" key="1">
    <source>
        <dbReference type="SAM" id="Phobius"/>
    </source>
</evidence>
<keyword evidence="1" id="KW-0472">Membrane</keyword>
<evidence type="ECO:0000313" key="4">
    <source>
        <dbReference type="Proteomes" id="UP000317010"/>
    </source>
</evidence>
<dbReference type="EMBL" id="VLLI01000003">
    <property type="protein sequence ID" value="TWJ02583.1"/>
    <property type="molecule type" value="Genomic_DNA"/>
</dbReference>
<evidence type="ECO:0000259" key="2">
    <source>
        <dbReference type="Pfam" id="PF18962"/>
    </source>
</evidence>
<dbReference type="InterPro" id="IPR026444">
    <property type="entry name" value="Secre_tail"/>
</dbReference>